<reference evidence="1" key="2">
    <citation type="submission" date="2020-06" db="EMBL/GenBank/DDBJ databases">
        <authorList>
            <person name="Sheffer M."/>
        </authorList>
    </citation>
    <scope>NUCLEOTIDE SEQUENCE</scope>
</reference>
<dbReference type="Proteomes" id="UP000807504">
    <property type="component" value="Unassembled WGS sequence"/>
</dbReference>
<dbReference type="AlphaFoldDB" id="A0A8T0EZ38"/>
<proteinExistence type="predicted"/>
<protein>
    <submittedName>
        <fullName evidence="1">Uncharacterized protein</fullName>
    </submittedName>
</protein>
<dbReference type="EMBL" id="JABXBU010001492">
    <property type="protein sequence ID" value="KAF8784057.1"/>
    <property type="molecule type" value="Genomic_DNA"/>
</dbReference>
<organism evidence="1 2">
    <name type="scientific">Argiope bruennichi</name>
    <name type="common">Wasp spider</name>
    <name type="synonym">Aranea bruennichi</name>
    <dbReference type="NCBI Taxonomy" id="94029"/>
    <lineage>
        <taxon>Eukaryota</taxon>
        <taxon>Metazoa</taxon>
        <taxon>Ecdysozoa</taxon>
        <taxon>Arthropoda</taxon>
        <taxon>Chelicerata</taxon>
        <taxon>Arachnida</taxon>
        <taxon>Araneae</taxon>
        <taxon>Araneomorphae</taxon>
        <taxon>Entelegynae</taxon>
        <taxon>Araneoidea</taxon>
        <taxon>Araneidae</taxon>
        <taxon>Argiope</taxon>
    </lineage>
</organism>
<reference evidence="1" key="1">
    <citation type="journal article" date="2020" name="bioRxiv">
        <title>Chromosome-level reference genome of the European wasp spider Argiope bruennichi: a resource for studies on range expansion and evolutionary adaptation.</title>
        <authorList>
            <person name="Sheffer M.M."/>
            <person name="Hoppe A."/>
            <person name="Krehenwinkel H."/>
            <person name="Uhl G."/>
            <person name="Kuss A.W."/>
            <person name="Jensen L."/>
            <person name="Jensen C."/>
            <person name="Gillespie R.G."/>
            <person name="Hoff K.J."/>
            <person name="Prost S."/>
        </authorList>
    </citation>
    <scope>NUCLEOTIDE SEQUENCE</scope>
</reference>
<keyword evidence="2" id="KW-1185">Reference proteome</keyword>
<gene>
    <name evidence="1" type="ORF">HNY73_011715</name>
</gene>
<evidence type="ECO:0000313" key="2">
    <source>
        <dbReference type="Proteomes" id="UP000807504"/>
    </source>
</evidence>
<accession>A0A8T0EZ38</accession>
<sequence>MMNIENAEFPLMDTSPSLQTSSDILAKTTPPVQHFTDANSICDELRKCSADIKAKKKNIQHLQAMMASGTENPELKVLATLEKTLHQQLEDLQKRVSDFGTCPLVNCMHHTPQNQPNLIKTKRPRTETVNSKNVKNLKLQ</sequence>
<evidence type="ECO:0000313" key="1">
    <source>
        <dbReference type="EMBL" id="KAF8784057.1"/>
    </source>
</evidence>
<comment type="caution">
    <text evidence="1">The sequence shown here is derived from an EMBL/GenBank/DDBJ whole genome shotgun (WGS) entry which is preliminary data.</text>
</comment>
<name>A0A8T0EZ38_ARGBR</name>